<dbReference type="OrthoDB" id="4558319at2"/>
<dbReference type="Proteomes" id="UP000247569">
    <property type="component" value="Unassembled WGS sequence"/>
</dbReference>
<evidence type="ECO:0000313" key="2">
    <source>
        <dbReference type="Proteomes" id="UP000247569"/>
    </source>
</evidence>
<reference evidence="1 2" key="1">
    <citation type="submission" date="2018-05" db="EMBL/GenBank/DDBJ databases">
        <title>Genomic Encyclopedia of Type Strains, Phase IV (KMG-IV): sequencing the most valuable type-strain genomes for metagenomic binning, comparative biology and taxonomic classification.</title>
        <authorList>
            <person name="Goeker M."/>
        </authorList>
    </citation>
    <scope>NUCLEOTIDE SEQUENCE [LARGE SCALE GENOMIC DNA]</scope>
    <source>
        <strain evidence="1 2">DSM 44704</strain>
    </source>
</reference>
<evidence type="ECO:0000313" key="1">
    <source>
        <dbReference type="EMBL" id="PXX53424.1"/>
    </source>
</evidence>
<dbReference type="AlphaFoldDB" id="A0A318JS59"/>
<accession>A0A318JS59</accession>
<dbReference type="EMBL" id="QJKF01000027">
    <property type="protein sequence ID" value="PXX53424.1"/>
    <property type="molecule type" value="Genomic_DNA"/>
</dbReference>
<dbReference type="RefSeq" id="WP_040743128.1">
    <property type="nucleotide sequence ID" value="NZ_QJKF01000027.1"/>
</dbReference>
<name>A0A318JS59_9NOCA</name>
<gene>
    <name evidence="1" type="ORF">DFR70_12735</name>
</gene>
<sequence>MSLFAFTEYPSDNCADHGSAYTIFRTDDAPVSGQVFVNLREHYIVVDGHREPRPAAGFRFFGLTVDQEWLGTLKCSVAFYPDWMGLRFGESVQILGESGHLITDYGRQLSRKPQVLRETVSDLVQAISVDFLTDSRVAEYRWEHAEQRRQQLSRRADVLSMQQEMTYRRLCDARAATAAAYALVTSVRDKAKADREQ</sequence>
<organism evidence="1 2">
    <name type="scientific">Nocardia tenerifensis</name>
    <dbReference type="NCBI Taxonomy" id="228006"/>
    <lineage>
        <taxon>Bacteria</taxon>
        <taxon>Bacillati</taxon>
        <taxon>Actinomycetota</taxon>
        <taxon>Actinomycetes</taxon>
        <taxon>Mycobacteriales</taxon>
        <taxon>Nocardiaceae</taxon>
        <taxon>Nocardia</taxon>
    </lineage>
</organism>
<keyword evidence="2" id="KW-1185">Reference proteome</keyword>
<comment type="caution">
    <text evidence="1">The sequence shown here is derived from an EMBL/GenBank/DDBJ whole genome shotgun (WGS) entry which is preliminary data.</text>
</comment>
<protein>
    <submittedName>
        <fullName evidence="1">Uncharacterized protein</fullName>
    </submittedName>
</protein>
<proteinExistence type="predicted"/>